<organism evidence="1 2">
    <name type="scientific">Prochlorococcus marinus CUG1433</name>
    <dbReference type="NCBI Taxonomy" id="2774506"/>
    <lineage>
        <taxon>Bacteria</taxon>
        <taxon>Bacillati</taxon>
        <taxon>Cyanobacteriota</taxon>
        <taxon>Cyanophyceae</taxon>
        <taxon>Synechococcales</taxon>
        <taxon>Prochlorococcaceae</taxon>
        <taxon>Prochlorococcus</taxon>
    </lineage>
</organism>
<reference evidence="1" key="1">
    <citation type="journal article" date="2021" name="Front. Mar. Sci.">
        <title>Genomes of Diverse Isolates of Prochlorococcus High-Light-Adapted Clade II in the Western Pacific Ocean.</title>
        <authorList>
            <person name="Yan W."/>
            <person name="Feng X."/>
            <person name="Zhang W."/>
            <person name="Nawaz M.Z."/>
            <person name="Luo T."/>
            <person name="Zhang R."/>
            <person name="Jiao N."/>
        </authorList>
    </citation>
    <scope>NUCLEOTIDE SEQUENCE</scope>
    <source>
        <strain evidence="1">CUG1433</strain>
    </source>
</reference>
<dbReference type="EMBL" id="JAEPLN010000003">
    <property type="protein sequence ID" value="MBO6972145.1"/>
    <property type="molecule type" value="Genomic_DNA"/>
</dbReference>
<protein>
    <submittedName>
        <fullName evidence="1">Uncharacterized protein</fullName>
    </submittedName>
</protein>
<evidence type="ECO:0000313" key="1">
    <source>
        <dbReference type="EMBL" id="MBO6972145.1"/>
    </source>
</evidence>
<accession>A0A9D9BXA3</accession>
<dbReference type="Proteomes" id="UP000668060">
    <property type="component" value="Unassembled WGS sequence"/>
</dbReference>
<proteinExistence type="predicted"/>
<evidence type="ECO:0000313" key="2">
    <source>
        <dbReference type="Proteomes" id="UP000668060"/>
    </source>
</evidence>
<dbReference type="AlphaFoldDB" id="A0A9D9BXA3"/>
<sequence length="49" mass="5767">MNKINCNDSYEEIDTRLASGWYVDSFGKGKKKKYKTKEVSFTISKRQEN</sequence>
<comment type="caution">
    <text evidence="1">The sequence shown here is derived from an EMBL/GenBank/DDBJ whole genome shotgun (WGS) entry which is preliminary data.</text>
</comment>
<name>A0A9D9BXA3_PROMR</name>
<gene>
    <name evidence="1" type="ORF">JJ842_09490</name>
</gene>